<proteinExistence type="predicted"/>
<sequence>MPKRRAEDDDQNALPPAKRGRNIASDKLSRLSDELLLRILSYVPVATLNVCQRVSKRLYAVGSDHQLWKAAYYNRFVRPRASRLPGIKDANTLDHLHFSSKLSKWLDEANLVKRGKETNWKKQYRLRHNWSRGSCDVAEIPLSEAPPVPPILVHLHDGTIYTVDSIAGLRAWSTKKDRSLLANTSLEQDAEQTRLSTSPHHSNLTMDFSAPPARGCYNCGDTSHQARDCPTKGNPTCYNCGEQGHLSRDCSQPQAEKPCYRCGKVGHLSRECPEGGAPGMGAGQECYKCGKVGHIARNCNSYGGGFGGGYGGGSGFGGPRGQTCYSCGGYGHMSRDCTQGQKCYNCGEVGHLSRDCPSETSNERVCYKCKQPGHVQAACPN</sequence>
<dbReference type="InterPro" id="IPR036047">
    <property type="entry name" value="F-box-like_dom_sf"/>
</dbReference>
<gene>
    <name evidence="5" type="ORF">GTA08_BOTSDO00239</name>
</gene>
<evidence type="ECO:0000256" key="2">
    <source>
        <dbReference type="SAM" id="MobiDB-lite"/>
    </source>
</evidence>
<dbReference type="GO" id="GO:0003676">
    <property type="term" value="F:nucleic acid binding"/>
    <property type="evidence" value="ECO:0007669"/>
    <property type="project" value="InterPro"/>
</dbReference>
<evidence type="ECO:0000256" key="1">
    <source>
        <dbReference type="PROSITE-ProRule" id="PRU00047"/>
    </source>
</evidence>
<dbReference type="Pfam" id="PF12937">
    <property type="entry name" value="F-box-like"/>
    <property type="match status" value="1"/>
</dbReference>
<dbReference type="Pfam" id="PF25499">
    <property type="entry name" value="Beta-prop_pof12"/>
    <property type="match status" value="1"/>
</dbReference>
<reference evidence="5" key="1">
    <citation type="submission" date="2020-04" db="EMBL/GenBank/DDBJ databases">
        <title>Genome Assembly and Annotation of Botryosphaeria dothidea sdau 11-99, a Latent Pathogen of Apple Fruit Ring Rot in China.</title>
        <authorList>
            <person name="Yu C."/>
            <person name="Diao Y."/>
            <person name="Lu Q."/>
            <person name="Zhao J."/>
            <person name="Cui S."/>
            <person name="Peng C."/>
            <person name="He B."/>
            <person name="Liu H."/>
        </authorList>
    </citation>
    <scope>NUCLEOTIDE SEQUENCE [LARGE SCALE GENOMIC DNA]</scope>
    <source>
        <strain evidence="5">Sdau11-99</strain>
    </source>
</reference>
<feature type="domain" description="CCHC-type" evidence="3">
    <location>
        <begin position="237"/>
        <end position="252"/>
    </location>
</feature>
<dbReference type="InterPro" id="IPR001878">
    <property type="entry name" value="Znf_CCHC"/>
</dbReference>
<feature type="region of interest" description="Disordered" evidence="2">
    <location>
        <begin position="1"/>
        <end position="21"/>
    </location>
</feature>
<feature type="domain" description="CCHC-type" evidence="3">
    <location>
        <begin position="259"/>
        <end position="274"/>
    </location>
</feature>
<dbReference type="InterPro" id="IPR036875">
    <property type="entry name" value="Znf_CCHC_sf"/>
</dbReference>
<dbReference type="SUPFAM" id="SSF81383">
    <property type="entry name" value="F-box domain"/>
    <property type="match status" value="1"/>
</dbReference>
<feature type="region of interest" description="Disordered" evidence="2">
    <location>
        <begin position="183"/>
        <end position="204"/>
    </location>
</feature>
<feature type="domain" description="CCHC-type" evidence="3">
    <location>
        <begin position="342"/>
        <end position="358"/>
    </location>
</feature>
<keyword evidence="1" id="KW-0863">Zinc-finger</keyword>
<dbReference type="OrthoDB" id="3863715at2759"/>
<feature type="domain" description="CCHC-type" evidence="3">
    <location>
        <begin position="216"/>
        <end position="230"/>
    </location>
</feature>
<dbReference type="SMART" id="SM00256">
    <property type="entry name" value="FBOX"/>
    <property type="match status" value="1"/>
</dbReference>
<dbReference type="Gene3D" id="4.10.60.10">
    <property type="entry name" value="Zinc finger, CCHC-type"/>
    <property type="match status" value="4"/>
</dbReference>
<feature type="domain" description="CCHC-type" evidence="3">
    <location>
        <begin position="366"/>
        <end position="381"/>
    </location>
</feature>
<evidence type="ECO:0000259" key="4">
    <source>
        <dbReference type="PROSITE" id="PS50181"/>
    </source>
</evidence>
<dbReference type="Gene3D" id="1.20.1280.50">
    <property type="match status" value="1"/>
</dbReference>
<evidence type="ECO:0000313" key="6">
    <source>
        <dbReference type="Proteomes" id="UP000572817"/>
    </source>
</evidence>
<dbReference type="PROSITE" id="PS50158">
    <property type="entry name" value="ZF_CCHC"/>
    <property type="match status" value="7"/>
</dbReference>
<feature type="domain" description="CCHC-type" evidence="3">
    <location>
        <begin position="286"/>
        <end position="299"/>
    </location>
</feature>
<dbReference type="AlphaFoldDB" id="A0A8H4NAP0"/>
<dbReference type="GO" id="GO:0008270">
    <property type="term" value="F:zinc ion binding"/>
    <property type="evidence" value="ECO:0007669"/>
    <property type="project" value="UniProtKB-KW"/>
</dbReference>
<dbReference type="EMBL" id="WWBZ02000001">
    <property type="protein sequence ID" value="KAF4313543.1"/>
    <property type="molecule type" value="Genomic_DNA"/>
</dbReference>
<accession>A0A8H4NAP0</accession>
<dbReference type="FunFam" id="4.10.60.10:FF:000023">
    <property type="entry name" value="Cellular nucleic acid-binding protein homolog"/>
    <property type="match status" value="1"/>
</dbReference>
<dbReference type="SUPFAM" id="SSF57756">
    <property type="entry name" value="Retrovirus zinc finger-like domains"/>
    <property type="match status" value="3"/>
</dbReference>
<dbReference type="PROSITE" id="PS50181">
    <property type="entry name" value="FBOX"/>
    <property type="match status" value="1"/>
</dbReference>
<keyword evidence="1" id="KW-0862">Zinc</keyword>
<comment type="caution">
    <text evidence="5">The sequence shown here is derived from an EMBL/GenBank/DDBJ whole genome shotgun (WGS) entry which is preliminary data.</text>
</comment>
<feature type="domain" description="F-box" evidence="4">
    <location>
        <begin position="25"/>
        <end position="71"/>
    </location>
</feature>
<protein>
    <submittedName>
        <fullName evidence="5">Zinc finger CCHC-type protein</fullName>
    </submittedName>
</protein>
<dbReference type="InterPro" id="IPR051714">
    <property type="entry name" value="Znf_CCHC_NABP"/>
</dbReference>
<dbReference type="InterPro" id="IPR001810">
    <property type="entry name" value="F-box_dom"/>
</dbReference>
<name>A0A8H4NAP0_9PEZI</name>
<evidence type="ECO:0000259" key="3">
    <source>
        <dbReference type="PROSITE" id="PS50158"/>
    </source>
</evidence>
<dbReference type="Pfam" id="PF00098">
    <property type="entry name" value="zf-CCHC"/>
    <property type="match status" value="7"/>
</dbReference>
<keyword evidence="1" id="KW-0479">Metal-binding</keyword>
<evidence type="ECO:0000313" key="5">
    <source>
        <dbReference type="EMBL" id="KAF4313543.1"/>
    </source>
</evidence>
<dbReference type="PANTHER" id="PTHR23002">
    <property type="entry name" value="ZINC FINGER CCHC DOMAIN CONTAINING PROTEIN"/>
    <property type="match status" value="1"/>
</dbReference>
<dbReference type="SMART" id="SM00343">
    <property type="entry name" value="ZnF_C2HC"/>
    <property type="match status" value="7"/>
</dbReference>
<keyword evidence="6" id="KW-1185">Reference proteome</keyword>
<feature type="domain" description="CCHC-type" evidence="3">
    <location>
        <begin position="324"/>
        <end position="339"/>
    </location>
</feature>
<organism evidence="5 6">
    <name type="scientific">Botryosphaeria dothidea</name>
    <dbReference type="NCBI Taxonomy" id="55169"/>
    <lineage>
        <taxon>Eukaryota</taxon>
        <taxon>Fungi</taxon>
        <taxon>Dikarya</taxon>
        <taxon>Ascomycota</taxon>
        <taxon>Pezizomycotina</taxon>
        <taxon>Dothideomycetes</taxon>
        <taxon>Dothideomycetes incertae sedis</taxon>
        <taxon>Botryosphaeriales</taxon>
        <taxon>Botryosphaeriaceae</taxon>
        <taxon>Botryosphaeria</taxon>
    </lineage>
</organism>
<dbReference type="Proteomes" id="UP000572817">
    <property type="component" value="Unassembled WGS sequence"/>
</dbReference>